<gene>
    <name evidence="7" type="ORF">POI8812_01964</name>
</gene>
<protein>
    <recommendedName>
        <fullName evidence="6">NarX-like N-terminal domain-containing protein</fullName>
    </recommendedName>
</protein>
<evidence type="ECO:0000313" key="7">
    <source>
        <dbReference type="EMBL" id="SPF29648.1"/>
    </source>
</evidence>
<accession>A0A2R8AC72</accession>
<evidence type="ECO:0000313" key="8">
    <source>
        <dbReference type="Proteomes" id="UP000244932"/>
    </source>
</evidence>
<name>A0A2R8AC72_9RHOB</name>
<keyword evidence="2" id="KW-0812">Transmembrane</keyword>
<evidence type="ECO:0000256" key="1">
    <source>
        <dbReference type="ARBA" id="ARBA00004141"/>
    </source>
</evidence>
<evidence type="ECO:0000259" key="6">
    <source>
        <dbReference type="Pfam" id="PF13675"/>
    </source>
</evidence>
<dbReference type="AlphaFoldDB" id="A0A2R8AC72"/>
<dbReference type="Pfam" id="PF13675">
    <property type="entry name" value="PilJ"/>
    <property type="match status" value="2"/>
</dbReference>
<organism evidence="7 8">
    <name type="scientific">Pontivivens insulae</name>
    <dbReference type="NCBI Taxonomy" id="1639689"/>
    <lineage>
        <taxon>Bacteria</taxon>
        <taxon>Pseudomonadati</taxon>
        <taxon>Pseudomonadota</taxon>
        <taxon>Alphaproteobacteria</taxon>
        <taxon>Rhodobacterales</taxon>
        <taxon>Paracoccaceae</taxon>
        <taxon>Pontivivens</taxon>
    </lineage>
</organism>
<dbReference type="GO" id="GO:0016020">
    <property type="term" value="C:membrane"/>
    <property type="evidence" value="ECO:0007669"/>
    <property type="project" value="UniProtKB-SubCell"/>
</dbReference>
<keyword evidence="8" id="KW-1185">Reference proteome</keyword>
<reference evidence="7 8" key="1">
    <citation type="submission" date="2018-03" db="EMBL/GenBank/DDBJ databases">
        <authorList>
            <person name="Keele B.F."/>
        </authorList>
    </citation>
    <scope>NUCLEOTIDE SEQUENCE [LARGE SCALE GENOMIC DNA]</scope>
    <source>
        <strain evidence="7 8">CeCT 8812</strain>
    </source>
</reference>
<dbReference type="Proteomes" id="UP000244932">
    <property type="component" value="Unassembled WGS sequence"/>
</dbReference>
<dbReference type="EMBL" id="OMKW01000002">
    <property type="protein sequence ID" value="SPF29648.1"/>
    <property type="molecule type" value="Genomic_DNA"/>
</dbReference>
<evidence type="ECO:0000256" key="4">
    <source>
        <dbReference type="ARBA" id="ARBA00023136"/>
    </source>
</evidence>
<dbReference type="OrthoDB" id="952521at2"/>
<feature type="domain" description="NarX-like N-terminal" evidence="6">
    <location>
        <begin position="31"/>
        <end position="120"/>
    </location>
</feature>
<evidence type="ECO:0000256" key="2">
    <source>
        <dbReference type="ARBA" id="ARBA00022692"/>
    </source>
</evidence>
<feature type="domain" description="NarX-like N-terminal" evidence="6">
    <location>
        <begin position="172"/>
        <end position="259"/>
    </location>
</feature>
<feature type="chain" id="PRO_5015329735" description="NarX-like N-terminal domain-containing protein" evidence="5">
    <location>
        <begin position="27"/>
        <end position="294"/>
    </location>
</feature>
<feature type="signal peptide" evidence="5">
    <location>
        <begin position="1"/>
        <end position="26"/>
    </location>
</feature>
<sequence>MRYHAIAAAAAMVLTMGVGAPTIAVADVTAEEATRRVNVAGRQRMLSQRMAKAACLMSTGIAADDHRGQMDAAYALFLQSDAALRVGDPEIGLQEETLNQVLNALSEIDTPWAAYRRVIELAQREGVVPEDRLMPLNATSLEVLRTMNAAVNTTARAYGGITPNVPLALTVTVDIAGRQRMLTQKAVKEACLMQVADDPAAMAETLLGTLTIFDLSLTALRNGMADVGVMAPPNEQIADQLATVQELWTPVKALLDRAAGGEVLSPADLAELATLTEPLLREMNTAVGLYEFVM</sequence>
<evidence type="ECO:0000256" key="3">
    <source>
        <dbReference type="ARBA" id="ARBA00022989"/>
    </source>
</evidence>
<dbReference type="InterPro" id="IPR029095">
    <property type="entry name" value="NarX-like_N"/>
</dbReference>
<keyword evidence="5" id="KW-0732">Signal</keyword>
<keyword evidence="4" id="KW-0472">Membrane</keyword>
<proteinExistence type="predicted"/>
<comment type="subcellular location">
    <subcellularLocation>
        <location evidence="1">Membrane</location>
        <topology evidence="1">Multi-pass membrane protein</topology>
    </subcellularLocation>
</comment>
<dbReference type="RefSeq" id="WP_108782326.1">
    <property type="nucleotide sequence ID" value="NZ_OMKW01000002.1"/>
</dbReference>
<keyword evidence="3" id="KW-1133">Transmembrane helix</keyword>
<evidence type="ECO:0000256" key="5">
    <source>
        <dbReference type="SAM" id="SignalP"/>
    </source>
</evidence>